<dbReference type="Proteomes" id="UP001589575">
    <property type="component" value="Unassembled WGS sequence"/>
</dbReference>
<proteinExistence type="predicted"/>
<dbReference type="EMBL" id="JBHMFI010000004">
    <property type="protein sequence ID" value="MFB9074930.1"/>
    <property type="molecule type" value="Genomic_DNA"/>
</dbReference>
<gene>
    <name evidence="1" type="ORF">ACFFX0_28590</name>
</gene>
<sequence>MVPILANTASRPAPGILRRLRSCGPYLQSGRRFPPAACQTRHGNVCPRNLLAATPTTGSTGYRVRLVDAGLIESVERGLLGSPSRARASSCAVKARTWFTQAPMHRMKRRRPGMDREGHRRPRTLVLRLEQVAVDGGVAPKSGFVTAIPGRGRRPTCSESAPWSLAMP</sequence>
<organism evidence="1 2">
    <name type="scientific">Citricoccus parietis</name>
    <dbReference type="NCBI Taxonomy" id="592307"/>
    <lineage>
        <taxon>Bacteria</taxon>
        <taxon>Bacillati</taxon>
        <taxon>Actinomycetota</taxon>
        <taxon>Actinomycetes</taxon>
        <taxon>Micrococcales</taxon>
        <taxon>Micrococcaceae</taxon>
        <taxon>Citricoccus</taxon>
    </lineage>
</organism>
<keyword evidence="2" id="KW-1185">Reference proteome</keyword>
<evidence type="ECO:0000313" key="1">
    <source>
        <dbReference type="EMBL" id="MFB9074930.1"/>
    </source>
</evidence>
<evidence type="ECO:0000313" key="2">
    <source>
        <dbReference type="Proteomes" id="UP001589575"/>
    </source>
</evidence>
<accession>A0ABV5G7J5</accession>
<protein>
    <submittedName>
        <fullName evidence="1">Uncharacterized protein</fullName>
    </submittedName>
</protein>
<reference evidence="1 2" key="1">
    <citation type="submission" date="2024-09" db="EMBL/GenBank/DDBJ databases">
        <authorList>
            <person name="Sun Q."/>
            <person name="Mori K."/>
        </authorList>
    </citation>
    <scope>NUCLEOTIDE SEQUENCE [LARGE SCALE GENOMIC DNA]</scope>
    <source>
        <strain evidence="1 2">CCM 7609</strain>
    </source>
</reference>
<comment type="caution">
    <text evidence="1">The sequence shown here is derived from an EMBL/GenBank/DDBJ whole genome shotgun (WGS) entry which is preliminary data.</text>
</comment>
<name>A0ABV5G7J5_9MICC</name>